<keyword evidence="2" id="KW-1185">Reference proteome</keyword>
<evidence type="ECO:0000313" key="1">
    <source>
        <dbReference type="EMBL" id="KAF9614708.1"/>
    </source>
</evidence>
<protein>
    <submittedName>
        <fullName evidence="1">Uncharacterized protein</fullName>
    </submittedName>
</protein>
<dbReference type="Proteomes" id="UP000631114">
    <property type="component" value="Unassembled WGS sequence"/>
</dbReference>
<proteinExistence type="predicted"/>
<dbReference type="OrthoDB" id="2020972at2759"/>
<accession>A0A835M040</accession>
<gene>
    <name evidence="1" type="ORF">IFM89_019836</name>
</gene>
<dbReference type="AlphaFoldDB" id="A0A835M040"/>
<name>A0A835M040_9MAGN</name>
<dbReference type="EMBL" id="JADFTS010000003">
    <property type="protein sequence ID" value="KAF9614708.1"/>
    <property type="molecule type" value="Genomic_DNA"/>
</dbReference>
<sequence length="75" mass="8117">MGQGPNKLNGTFTLTMAAEAQESLEKESLTQVEIDVRAELAKNLHGEEEQLDGTGVDLPSLFKWIESQIPNGCSA</sequence>
<reference evidence="1 2" key="1">
    <citation type="submission" date="2020-10" db="EMBL/GenBank/DDBJ databases">
        <title>The Coptis chinensis genome and diversification of protoberbering-type alkaloids.</title>
        <authorList>
            <person name="Wang B."/>
            <person name="Shu S."/>
            <person name="Song C."/>
            <person name="Liu Y."/>
        </authorList>
    </citation>
    <scope>NUCLEOTIDE SEQUENCE [LARGE SCALE GENOMIC DNA]</scope>
    <source>
        <strain evidence="1">HL-2020</strain>
        <tissue evidence="1">Leaf</tissue>
    </source>
</reference>
<organism evidence="1 2">
    <name type="scientific">Coptis chinensis</name>
    <dbReference type="NCBI Taxonomy" id="261450"/>
    <lineage>
        <taxon>Eukaryota</taxon>
        <taxon>Viridiplantae</taxon>
        <taxon>Streptophyta</taxon>
        <taxon>Embryophyta</taxon>
        <taxon>Tracheophyta</taxon>
        <taxon>Spermatophyta</taxon>
        <taxon>Magnoliopsida</taxon>
        <taxon>Ranunculales</taxon>
        <taxon>Ranunculaceae</taxon>
        <taxon>Coptidoideae</taxon>
        <taxon>Coptis</taxon>
    </lineage>
</organism>
<evidence type="ECO:0000313" key="2">
    <source>
        <dbReference type="Proteomes" id="UP000631114"/>
    </source>
</evidence>
<comment type="caution">
    <text evidence="1">The sequence shown here is derived from an EMBL/GenBank/DDBJ whole genome shotgun (WGS) entry which is preliminary data.</text>
</comment>